<dbReference type="GO" id="GO:0016020">
    <property type="term" value="C:membrane"/>
    <property type="evidence" value="ECO:0007669"/>
    <property type="project" value="InterPro"/>
</dbReference>
<evidence type="ECO:0000256" key="1">
    <source>
        <dbReference type="SAM" id="Phobius"/>
    </source>
</evidence>
<gene>
    <name evidence="2" type="ORF">Ga0080574_TMP1875</name>
</gene>
<dbReference type="OrthoDB" id="7157734at2"/>
<dbReference type="GO" id="GO:0010468">
    <property type="term" value="P:regulation of gene expression"/>
    <property type="evidence" value="ECO:0007669"/>
    <property type="project" value="InterPro"/>
</dbReference>
<evidence type="ECO:0000313" key="3">
    <source>
        <dbReference type="Proteomes" id="UP000187059"/>
    </source>
</evidence>
<feature type="transmembrane region" description="Helical" evidence="1">
    <location>
        <begin position="277"/>
        <end position="304"/>
    </location>
</feature>
<dbReference type="KEGG" id="paby:Ga0080574_TMP1875"/>
<dbReference type="PANTHER" id="PTHR38457">
    <property type="entry name" value="REGULATOR ABRB-RELATED"/>
    <property type="match status" value="1"/>
</dbReference>
<dbReference type="RefSeq" id="WP_076697856.1">
    <property type="nucleotide sequence ID" value="NZ_CP015093.1"/>
</dbReference>
<dbReference type="Proteomes" id="UP000187059">
    <property type="component" value="Chromosome"/>
</dbReference>
<dbReference type="AlphaFoldDB" id="A0A1P8US33"/>
<organism evidence="2 3">
    <name type="scientific">Salipiger abyssi</name>
    <dbReference type="NCBI Taxonomy" id="1250539"/>
    <lineage>
        <taxon>Bacteria</taxon>
        <taxon>Pseudomonadati</taxon>
        <taxon>Pseudomonadota</taxon>
        <taxon>Alphaproteobacteria</taxon>
        <taxon>Rhodobacterales</taxon>
        <taxon>Roseobacteraceae</taxon>
        <taxon>Salipiger</taxon>
    </lineage>
</organism>
<evidence type="ECO:0008006" key="4">
    <source>
        <dbReference type="Google" id="ProtNLM"/>
    </source>
</evidence>
<dbReference type="STRING" id="1250539.Ga0080574_TMP1875"/>
<dbReference type="InterPro" id="IPR007820">
    <property type="entry name" value="AbrB_fam"/>
</dbReference>
<feature type="transmembrane region" description="Helical" evidence="1">
    <location>
        <begin position="245"/>
        <end position="265"/>
    </location>
</feature>
<keyword evidence="3" id="KW-1185">Reference proteome</keyword>
<keyword evidence="1" id="KW-0472">Membrane</keyword>
<protein>
    <recommendedName>
        <fullName evidence="4">AbrB family transcriptional regulator</fullName>
    </recommendedName>
</protein>
<feature type="transmembrane region" description="Helical" evidence="1">
    <location>
        <begin position="220"/>
        <end position="239"/>
    </location>
</feature>
<sequence length="375" mass="39071">MSPADPAARSGPQRLKALAVSATVLAAAALGGWGAHRLGLPLAWLTGALFVSAAFTFFGVRAGVGRLRPYGLVVLGLSLGQSFTPEILRAIAGSLPLITVCGFLTLGTGLLGARIFTAIAGTDAKTAFFCSVPGGVVLMAVHAQRAGASEPQVVLAQTIRLIAVVLIYPTMITFFVPHHAELSRAVAEAMPASAEPATLLRIGLYAAAGLVVARIGQRLYIPNPWMLAPCLMSICLSAFGAQPVVLPHVVVTVCQVILGVSLGTQMTQDFVMRAHRLVIASVLSALLLTLIMVPLALLVARLGGLDIGATLLGMAPGGMPEMTITAQSLGIAVPLVLSFHLVRILIGNLLIEPIWWLACRLGWAPSARRDAGPDR</sequence>
<dbReference type="EMBL" id="CP015093">
    <property type="protein sequence ID" value="APZ52209.1"/>
    <property type="molecule type" value="Genomic_DNA"/>
</dbReference>
<keyword evidence="1" id="KW-1133">Transmembrane helix</keyword>
<feature type="transmembrane region" description="Helical" evidence="1">
    <location>
        <begin position="97"/>
        <end position="120"/>
    </location>
</feature>
<keyword evidence="1" id="KW-0812">Transmembrane</keyword>
<dbReference type="NCBIfam" id="TIGR03082">
    <property type="entry name" value="Gneg_AbrB_dup"/>
    <property type="match status" value="2"/>
</dbReference>
<feature type="transmembrane region" description="Helical" evidence="1">
    <location>
        <begin position="126"/>
        <end position="143"/>
    </location>
</feature>
<proteinExistence type="predicted"/>
<accession>A0A1P8US33</accession>
<feature type="transmembrane region" description="Helical" evidence="1">
    <location>
        <begin position="42"/>
        <end position="60"/>
    </location>
</feature>
<dbReference type="PANTHER" id="PTHR38457:SF1">
    <property type="entry name" value="REGULATOR ABRB-RELATED"/>
    <property type="match status" value="1"/>
</dbReference>
<reference evidence="2 3" key="1">
    <citation type="submission" date="2016-04" db="EMBL/GenBank/DDBJ databases">
        <title>Deep-sea bacteria in the southern Pacific.</title>
        <authorList>
            <person name="Tang K."/>
        </authorList>
    </citation>
    <scope>NUCLEOTIDE SEQUENCE [LARGE SCALE GENOMIC DNA]</scope>
    <source>
        <strain evidence="2 3">JLT2014</strain>
    </source>
</reference>
<dbReference type="PIRSF" id="PIRSF038991">
    <property type="entry name" value="Protein_AbrB"/>
    <property type="match status" value="1"/>
</dbReference>
<dbReference type="InterPro" id="IPR017516">
    <property type="entry name" value="AbrB_dup"/>
</dbReference>
<dbReference type="Pfam" id="PF05145">
    <property type="entry name" value="AbrB"/>
    <property type="match status" value="1"/>
</dbReference>
<evidence type="ECO:0000313" key="2">
    <source>
        <dbReference type="EMBL" id="APZ52209.1"/>
    </source>
</evidence>
<name>A0A1P8US33_9RHOB</name>
<feature type="transmembrane region" description="Helical" evidence="1">
    <location>
        <begin position="17"/>
        <end position="36"/>
    </location>
</feature>
<feature type="transmembrane region" description="Helical" evidence="1">
    <location>
        <begin position="155"/>
        <end position="176"/>
    </location>
</feature>
<feature type="transmembrane region" description="Helical" evidence="1">
    <location>
        <begin position="324"/>
        <end position="346"/>
    </location>
</feature>